<organism evidence="1 2">
    <name type="scientific">Mucilaginibacter paludis DSM 18603</name>
    <dbReference type="NCBI Taxonomy" id="714943"/>
    <lineage>
        <taxon>Bacteria</taxon>
        <taxon>Pseudomonadati</taxon>
        <taxon>Bacteroidota</taxon>
        <taxon>Sphingobacteriia</taxon>
        <taxon>Sphingobacteriales</taxon>
        <taxon>Sphingobacteriaceae</taxon>
        <taxon>Mucilaginibacter</taxon>
    </lineage>
</organism>
<dbReference type="OrthoDB" id="768005at2"/>
<dbReference type="HOGENOM" id="CLU_133781_1_2_10"/>
<dbReference type="EMBL" id="CM001403">
    <property type="protein sequence ID" value="EHQ29813.1"/>
    <property type="molecule type" value="Genomic_DNA"/>
</dbReference>
<gene>
    <name evidence="1" type="ORF">Mucpa_5745</name>
</gene>
<evidence type="ECO:0000313" key="2">
    <source>
        <dbReference type="Proteomes" id="UP000002774"/>
    </source>
</evidence>
<proteinExistence type="predicted"/>
<sequence>MEVICLQDEALKALIDKVVAYVKTEHGIKKEKWLTPEEAMKALGITSKTTLQKYKDEKQFTCAELSPRKFMYDADSIEAFKQRKSRDTF</sequence>
<dbReference type="Proteomes" id="UP000002774">
    <property type="component" value="Chromosome"/>
</dbReference>
<dbReference type="STRING" id="714943.Mucpa_5745"/>
<keyword evidence="2" id="KW-1185">Reference proteome</keyword>
<evidence type="ECO:0000313" key="1">
    <source>
        <dbReference type="EMBL" id="EHQ29813.1"/>
    </source>
</evidence>
<accession>H1Y5N7</accession>
<protein>
    <submittedName>
        <fullName evidence="1">Uncharacterized protein</fullName>
    </submittedName>
</protein>
<dbReference type="AlphaFoldDB" id="H1Y5N7"/>
<dbReference type="RefSeq" id="WP_008511218.1">
    <property type="nucleotide sequence ID" value="NZ_CM001403.1"/>
</dbReference>
<name>H1Y5N7_9SPHI</name>
<dbReference type="eggNOG" id="ENOG5032Y8Q">
    <property type="taxonomic scope" value="Bacteria"/>
</dbReference>
<reference evidence="1" key="1">
    <citation type="submission" date="2011-09" db="EMBL/GenBank/DDBJ databases">
        <title>The permanent draft genome of Mucilaginibacter paludis DSM 18603.</title>
        <authorList>
            <consortium name="US DOE Joint Genome Institute (JGI-PGF)"/>
            <person name="Lucas S."/>
            <person name="Han J."/>
            <person name="Lapidus A."/>
            <person name="Bruce D."/>
            <person name="Goodwin L."/>
            <person name="Pitluck S."/>
            <person name="Peters L."/>
            <person name="Kyrpides N."/>
            <person name="Mavromatis K."/>
            <person name="Ivanova N."/>
            <person name="Mikhailova N."/>
            <person name="Held B."/>
            <person name="Detter J.C."/>
            <person name="Tapia R."/>
            <person name="Han C."/>
            <person name="Land M."/>
            <person name="Hauser L."/>
            <person name="Markowitz V."/>
            <person name="Cheng J.-F."/>
            <person name="Hugenholtz P."/>
            <person name="Woyke T."/>
            <person name="Wu D."/>
            <person name="Tindall B."/>
            <person name="Brambilla E."/>
            <person name="Klenk H.-P."/>
            <person name="Eisen J.A."/>
        </authorList>
    </citation>
    <scope>NUCLEOTIDE SEQUENCE [LARGE SCALE GENOMIC DNA]</scope>
    <source>
        <strain evidence="1">DSM 18603</strain>
    </source>
</reference>